<protein>
    <submittedName>
        <fullName evidence="2">Uncharacterized protein</fullName>
    </submittedName>
</protein>
<name>A0A654LZ24_9ARCH</name>
<gene>
    <name evidence="2" type="ORF">NMY3_02603</name>
</gene>
<reference evidence="3" key="1">
    <citation type="submission" date="2015-10" db="EMBL/GenBank/DDBJ databases">
        <title>Niche specialization of a soil ammonia-oxidizing archaeon, Candidatus Nitrosocosmicus oleophilus.</title>
        <authorList>
            <person name="Jung M.-Y."/>
            <person name="Rhee S.-K."/>
        </authorList>
    </citation>
    <scope>NUCLEOTIDE SEQUENCE [LARGE SCALE GENOMIC DNA]</scope>
    <source>
        <strain evidence="3">MY3</strain>
    </source>
</reference>
<dbReference type="GeneID" id="60422537"/>
<dbReference type="AlphaFoldDB" id="A0A654LZ24"/>
<dbReference type="RefSeq" id="WP_196816003.1">
    <property type="nucleotide sequence ID" value="NZ_CP012850.1"/>
</dbReference>
<feature type="region of interest" description="Disordered" evidence="1">
    <location>
        <begin position="33"/>
        <end position="69"/>
    </location>
</feature>
<dbReference type="OrthoDB" id="12940at2157"/>
<accession>A0A654LZ24</accession>
<dbReference type="Proteomes" id="UP000058925">
    <property type="component" value="Chromosome"/>
</dbReference>
<dbReference type="EMBL" id="CP012850">
    <property type="protein sequence ID" value="ALI36794.1"/>
    <property type="molecule type" value="Genomic_DNA"/>
</dbReference>
<evidence type="ECO:0000313" key="3">
    <source>
        <dbReference type="Proteomes" id="UP000058925"/>
    </source>
</evidence>
<evidence type="ECO:0000256" key="1">
    <source>
        <dbReference type="SAM" id="MobiDB-lite"/>
    </source>
</evidence>
<keyword evidence="3" id="KW-1185">Reference proteome</keyword>
<feature type="compositionally biased region" description="Polar residues" evidence="1">
    <location>
        <begin position="54"/>
        <end position="69"/>
    </location>
</feature>
<sequence length="94" mass="9733">MNKKIQLSILSIFIAAALIGSVATFGDNMAFAGGDNHHGDKHKKKSNEAAQGIAQDTETLQSSRCGSGNDTTASCNNVALSLNLNDGNNALGQQ</sequence>
<organism evidence="2 3">
    <name type="scientific">Candidatus Nitrosocosmicus oleophilus</name>
    <dbReference type="NCBI Taxonomy" id="1353260"/>
    <lineage>
        <taxon>Archaea</taxon>
        <taxon>Nitrososphaerota</taxon>
        <taxon>Nitrososphaeria</taxon>
        <taxon>Nitrososphaerales</taxon>
        <taxon>Nitrososphaeraceae</taxon>
        <taxon>Candidatus Nitrosocosmicus</taxon>
    </lineage>
</organism>
<evidence type="ECO:0000313" key="2">
    <source>
        <dbReference type="EMBL" id="ALI36794.1"/>
    </source>
</evidence>
<dbReference type="KEGG" id="taa:NMY3_02603"/>
<proteinExistence type="predicted"/>